<accession>A0AAE0MLB7</accession>
<feature type="domain" description="DUF7924" evidence="2">
    <location>
        <begin position="191"/>
        <end position="348"/>
    </location>
</feature>
<dbReference type="InterPro" id="IPR057684">
    <property type="entry name" value="DUF7924"/>
</dbReference>
<reference evidence="3" key="1">
    <citation type="journal article" date="2023" name="Mol. Phylogenet. Evol.">
        <title>Genome-scale phylogeny and comparative genomics of the fungal order Sordariales.</title>
        <authorList>
            <person name="Hensen N."/>
            <person name="Bonometti L."/>
            <person name="Westerberg I."/>
            <person name="Brannstrom I.O."/>
            <person name="Guillou S."/>
            <person name="Cros-Aarteil S."/>
            <person name="Calhoun S."/>
            <person name="Haridas S."/>
            <person name="Kuo A."/>
            <person name="Mondo S."/>
            <person name="Pangilinan J."/>
            <person name="Riley R."/>
            <person name="LaButti K."/>
            <person name="Andreopoulos B."/>
            <person name="Lipzen A."/>
            <person name="Chen C."/>
            <person name="Yan M."/>
            <person name="Daum C."/>
            <person name="Ng V."/>
            <person name="Clum A."/>
            <person name="Steindorff A."/>
            <person name="Ohm R.A."/>
            <person name="Martin F."/>
            <person name="Silar P."/>
            <person name="Natvig D.O."/>
            <person name="Lalanne C."/>
            <person name="Gautier V."/>
            <person name="Ament-Velasquez S.L."/>
            <person name="Kruys A."/>
            <person name="Hutchinson M.I."/>
            <person name="Powell A.J."/>
            <person name="Barry K."/>
            <person name="Miller A.N."/>
            <person name="Grigoriev I.V."/>
            <person name="Debuchy R."/>
            <person name="Gladieux P."/>
            <person name="Hiltunen Thoren M."/>
            <person name="Johannesson H."/>
        </authorList>
    </citation>
    <scope>NUCLEOTIDE SEQUENCE</scope>
    <source>
        <strain evidence="3">SMH4131-1</strain>
    </source>
</reference>
<feature type="compositionally biased region" description="Basic residues" evidence="1">
    <location>
        <begin position="58"/>
        <end position="69"/>
    </location>
</feature>
<feature type="region of interest" description="Disordered" evidence="1">
    <location>
        <begin position="340"/>
        <end position="410"/>
    </location>
</feature>
<dbReference type="AlphaFoldDB" id="A0AAE0MLB7"/>
<evidence type="ECO:0000313" key="3">
    <source>
        <dbReference type="EMBL" id="KAK3336826.1"/>
    </source>
</evidence>
<feature type="region of interest" description="Disordered" evidence="1">
    <location>
        <begin position="1"/>
        <end position="147"/>
    </location>
</feature>
<comment type="caution">
    <text evidence="3">The sequence shown here is derived from an EMBL/GenBank/DDBJ whole genome shotgun (WGS) entry which is preliminary data.</text>
</comment>
<protein>
    <recommendedName>
        <fullName evidence="2">DUF7924 domain-containing protein</fullName>
    </recommendedName>
</protein>
<feature type="compositionally biased region" description="Polar residues" evidence="1">
    <location>
        <begin position="26"/>
        <end position="41"/>
    </location>
</feature>
<gene>
    <name evidence="3" type="ORF">B0T19DRAFT_52098</name>
</gene>
<feature type="compositionally biased region" description="Polar residues" evidence="1">
    <location>
        <begin position="1"/>
        <end position="16"/>
    </location>
</feature>
<name>A0AAE0MLB7_9PEZI</name>
<feature type="compositionally biased region" description="Basic and acidic residues" evidence="1">
    <location>
        <begin position="345"/>
        <end position="361"/>
    </location>
</feature>
<organism evidence="3 4">
    <name type="scientific">Cercophora scortea</name>
    <dbReference type="NCBI Taxonomy" id="314031"/>
    <lineage>
        <taxon>Eukaryota</taxon>
        <taxon>Fungi</taxon>
        <taxon>Dikarya</taxon>
        <taxon>Ascomycota</taxon>
        <taxon>Pezizomycotina</taxon>
        <taxon>Sordariomycetes</taxon>
        <taxon>Sordariomycetidae</taxon>
        <taxon>Sordariales</taxon>
        <taxon>Lasiosphaeriaceae</taxon>
        <taxon>Cercophora</taxon>
    </lineage>
</organism>
<dbReference type="EMBL" id="JAUEPO010000001">
    <property type="protein sequence ID" value="KAK3336826.1"/>
    <property type="molecule type" value="Genomic_DNA"/>
</dbReference>
<evidence type="ECO:0000313" key="4">
    <source>
        <dbReference type="Proteomes" id="UP001286456"/>
    </source>
</evidence>
<dbReference type="Pfam" id="PF25545">
    <property type="entry name" value="DUF7924"/>
    <property type="match status" value="1"/>
</dbReference>
<dbReference type="Proteomes" id="UP001286456">
    <property type="component" value="Unassembled WGS sequence"/>
</dbReference>
<evidence type="ECO:0000256" key="1">
    <source>
        <dbReference type="SAM" id="MobiDB-lite"/>
    </source>
</evidence>
<proteinExistence type="predicted"/>
<sequence>MNQGSETTQTPLSPQPETVDKRPGQVSATTPTQEEQASPKTSSRKRQTDDSDVEPQPKRARLTRKKLTRKNLAAFNKMGKKKASDPTDDSESTKTKTTSTTTSGFAAKARKNGILPQLHSKPPKDLKDLQKQYAQSRATASPPESEYERYTKKVIKAGNEATVVAEASELLKKYPDGYDRAYNRAFTNLPQDVGFNNGLSAPQPDFVEGLEAGEYRPCPIDDRIPGAALFQDDPYSITLPRFAGEWKGPSGDIKEATMQAAYDGAAMVYARAQALAYMGEEDPLGHAAATTFTIDGTYLNLYAHYAAPAEDDEDALEYHQFPILSTYLTTSYEDFKKGRKQLRNAQDHAKAQSEQLRDQLKQHWKQNRTKLPPVAEGVHPPDVEPPPHATDGYEDASPHVLQEEAEDEDD</sequence>
<evidence type="ECO:0000259" key="2">
    <source>
        <dbReference type="Pfam" id="PF25545"/>
    </source>
</evidence>
<reference evidence="3" key="2">
    <citation type="submission" date="2023-06" db="EMBL/GenBank/DDBJ databases">
        <authorList>
            <consortium name="Lawrence Berkeley National Laboratory"/>
            <person name="Haridas S."/>
            <person name="Hensen N."/>
            <person name="Bonometti L."/>
            <person name="Westerberg I."/>
            <person name="Brannstrom I.O."/>
            <person name="Guillou S."/>
            <person name="Cros-Aarteil S."/>
            <person name="Calhoun S."/>
            <person name="Kuo A."/>
            <person name="Mondo S."/>
            <person name="Pangilinan J."/>
            <person name="Riley R."/>
            <person name="Labutti K."/>
            <person name="Andreopoulos B."/>
            <person name="Lipzen A."/>
            <person name="Chen C."/>
            <person name="Yanf M."/>
            <person name="Daum C."/>
            <person name="Ng V."/>
            <person name="Clum A."/>
            <person name="Steindorff A."/>
            <person name="Ohm R."/>
            <person name="Martin F."/>
            <person name="Silar P."/>
            <person name="Natvig D."/>
            <person name="Lalanne C."/>
            <person name="Gautier V."/>
            <person name="Ament-Velasquez S.L."/>
            <person name="Kruys A."/>
            <person name="Hutchinson M.I."/>
            <person name="Powell A.J."/>
            <person name="Barry K."/>
            <person name="Miller A.N."/>
            <person name="Grigoriev I.V."/>
            <person name="Debuchy R."/>
            <person name="Gladieux P."/>
            <person name="Thoren M.H."/>
            <person name="Johannesson H."/>
        </authorList>
    </citation>
    <scope>NUCLEOTIDE SEQUENCE</scope>
    <source>
        <strain evidence="3">SMH4131-1</strain>
    </source>
</reference>
<keyword evidence="4" id="KW-1185">Reference proteome</keyword>